<evidence type="ECO:0000313" key="3">
    <source>
        <dbReference type="Proteomes" id="UP000216429"/>
    </source>
</evidence>
<organism evidence="2 3">
    <name type="scientific">Bordetella genomosp. 12</name>
    <dbReference type="NCBI Taxonomy" id="463035"/>
    <lineage>
        <taxon>Bacteria</taxon>
        <taxon>Pseudomonadati</taxon>
        <taxon>Pseudomonadota</taxon>
        <taxon>Betaproteobacteria</taxon>
        <taxon>Burkholderiales</taxon>
        <taxon>Alcaligenaceae</taxon>
        <taxon>Bordetella</taxon>
    </lineage>
</organism>
<dbReference type="RefSeq" id="WP_094812316.1">
    <property type="nucleotide sequence ID" value="NZ_NEVU01000002.1"/>
</dbReference>
<comment type="caution">
    <text evidence="2">The sequence shown here is derived from an EMBL/GenBank/DDBJ whole genome shotgun (WGS) entry which is preliminary data.</text>
</comment>
<dbReference type="InterPro" id="IPR003615">
    <property type="entry name" value="HNH_nuc"/>
</dbReference>
<reference evidence="3" key="1">
    <citation type="submission" date="2017-05" db="EMBL/GenBank/DDBJ databases">
        <title>Complete and WGS of Bordetella genogroups.</title>
        <authorList>
            <person name="Spilker T."/>
            <person name="Lipuma J."/>
        </authorList>
    </citation>
    <scope>NUCLEOTIDE SEQUENCE [LARGE SCALE GENOMIC DNA]</scope>
    <source>
        <strain evidence="3">AU6712</strain>
    </source>
</reference>
<keyword evidence="3" id="KW-1185">Reference proteome</keyword>
<dbReference type="InterPro" id="IPR044925">
    <property type="entry name" value="His-Me_finger_sf"/>
</dbReference>
<dbReference type="InterPro" id="IPR016177">
    <property type="entry name" value="DNA-bd_dom_sf"/>
</dbReference>
<dbReference type="Proteomes" id="UP000216429">
    <property type="component" value="Unassembled WGS sequence"/>
</dbReference>
<dbReference type="Pfam" id="PF13392">
    <property type="entry name" value="HNH_3"/>
    <property type="match status" value="1"/>
</dbReference>
<gene>
    <name evidence="2" type="ORF">CAL22_08825</name>
</gene>
<feature type="domain" description="HNH nuclease" evidence="1">
    <location>
        <begin position="55"/>
        <end position="92"/>
    </location>
</feature>
<dbReference type="Gene3D" id="3.90.75.20">
    <property type="match status" value="1"/>
</dbReference>
<dbReference type="SUPFAM" id="SSF54171">
    <property type="entry name" value="DNA-binding domain"/>
    <property type="match status" value="1"/>
</dbReference>
<dbReference type="SUPFAM" id="SSF54060">
    <property type="entry name" value="His-Me finger endonucleases"/>
    <property type="match status" value="1"/>
</dbReference>
<dbReference type="OrthoDB" id="388551at2"/>
<dbReference type="EMBL" id="NEVU01000002">
    <property type="protein sequence ID" value="OZI74553.1"/>
    <property type="molecule type" value="Genomic_DNA"/>
</dbReference>
<evidence type="ECO:0000313" key="2">
    <source>
        <dbReference type="EMBL" id="OZI74553.1"/>
    </source>
</evidence>
<accession>A0A261VMX0</accession>
<protein>
    <recommendedName>
        <fullName evidence="1">HNH nuclease domain-containing protein</fullName>
    </recommendedName>
</protein>
<dbReference type="AlphaFoldDB" id="A0A261VMX0"/>
<proteinExistence type="predicted"/>
<evidence type="ECO:0000259" key="1">
    <source>
        <dbReference type="Pfam" id="PF13392"/>
    </source>
</evidence>
<sequence>MSQITKARVLELLDYEPATGVFRWKRSGRRAVAGAIAGSNNGKGYIQISIDGRRRAAHRLAWLVCAGELPADEIDHIDGNRSNNAISNLRQADRFLNNRNVRCARATNKLGVLGVHARGTRFIAQIRANGTTKHLGCFKTVEAAHNAYLAAKAAFHKD</sequence>
<name>A0A261VMX0_9BORD</name>
<dbReference type="GO" id="GO:0003677">
    <property type="term" value="F:DNA binding"/>
    <property type="evidence" value="ECO:0007669"/>
    <property type="project" value="InterPro"/>
</dbReference>